<protein>
    <submittedName>
        <fullName evidence="2">Adenylate/guanylate cyclase domain-containing protein</fullName>
    </submittedName>
</protein>
<dbReference type="Pfam" id="PF00211">
    <property type="entry name" value="Guanylate_cyc"/>
    <property type="match status" value="1"/>
</dbReference>
<dbReference type="RefSeq" id="WP_367879673.1">
    <property type="nucleotide sequence ID" value="NZ_JBFNXX010000026.1"/>
</dbReference>
<dbReference type="SUPFAM" id="SSF55073">
    <property type="entry name" value="Nucleotide cyclase"/>
    <property type="match status" value="1"/>
</dbReference>
<gene>
    <name evidence="2" type="ORF">AB2B41_20400</name>
</gene>
<dbReference type="InterPro" id="IPR011990">
    <property type="entry name" value="TPR-like_helical_dom_sf"/>
</dbReference>
<evidence type="ECO:0000259" key="1">
    <source>
        <dbReference type="PROSITE" id="PS50125"/>
    </source>
</evidence>
<dbReference type="PANTHER" id="PTHR43081:SF19">
    <property type="entry name" value="PH-SENSITIVE ADENYLATE CYCLASE RV1264"/>
    <property type="match status" value="1"/>
</dbReference>
<feature type="domain" description="Guanylate cyclase" evidence="1">
    <location>
        <begin position="11"/>
        <end position="126"/>
    </location>
</feature>
<dbReference type="InterPro" id="IPR001054">
    <property type="entry name" value="A/G_cyclase"/>
</dbReference>
<name>A0ABV3RSY1_9RHOB</name>
<dbReference type="PROSITE" id="PS50125">
    <property type="entry name" value="GUANYLATE_CYCLASE_2"/>
    <property type="match status" value="1"/>
</dbReference>
<keyword evidence="3" id="KW-1185">Reference proteome</keyword>
<dbReference type="Proteomes" id="UP001556098">
    <property type="component" value="Unassembled WGS sequence"/>
</dbReference>
<evidence type="ECO:0000313" key="3">
    <source>
        <dbReference type="Proteomes" id="UP001556098"/>
    </source>
</evidence>
<dbReference type="InterPro" id="IPR029787">
    <property type="entry name" value="Nucleotide_cyclase"/>
</dbReference>
<evidence type="ECO:0000313" key="2">
    <source>
        <dbReference type="EMBL" id="MEW9921974.1"/>
    </source>
</evidence>
<dbReference type="Gene3D" id="1.25.40.10">
    <property type="entry name" value="Tetratricopeptide repeat domain"/>
    <property type="match status" value="1"/>
</dbReference>
<dbReference type="InterPro" id="IPR050697">
    <property type="entry name" value="Adenylyl/Guanylyl_Cyclase_3/4"/>
</dbReference>
<organism evidence="2 3">
    <name type="scientific">Sulfitobacter sediminis</name>
    <dbReference type="NCBI Taxonomy" id="3234186"/>
    <lineage>
        <taxon>Bacteria</taxon>
        <taxon>Pseudomonadati</taxon>
        <taxon>Pseudomonadota</taxon>
        <taxon>Alphaproteobacteria</taxon>
        <taxon>Rhodobacterales</taxon>
        <taxon>Roseobacteraceae</taxon>
        <taxon>Sulfitobacter</taxon>
    </lineage>
</organism>
<dbReference type="EMBL" id="JBFNXX010000026">
    <property type="protein sequence ID" value="MEW9921974.1"/>
    <property type="molecule type" value="Genomic_DNA"/>
</dbReference>
<dbReference type="Gene3D" id="3.30.70.1230">
    <property type="entry name" value="Nucleotide cyclase"/>
    <property type="match status" value="1"/>
</dbReference>
<dbReference type="Gene3D" id="3.40.50.10070">
    <property type="entry name" value="TolB, N-terminal domain"/>
    <property type="match status" value="1"/>
</dbReference>
<dbReference type="SUPFAM" id="SSF48452">
    <property type="entry name" value="TPR-like"/>
    <property type="match status" value="1"/>
</dbReference>
<proteinExistence type="predicted"/>
<dbReference type="CDD" id="cd07302">
    <property type="entry name" value="CHD"/>
    <property type="match status" value="1"/>
</dbReference>
<reference evidence="2 3" key="1">
    <citation type="submission" date="2024-07" db="EMBL/GenBank/DDBJ databases">
        <title>Marimonas sp.nov., isolated from tidal-flat sediment.</title>
        <authorList>
            <person name="Jayan J.N."/>
            <person name="Lee S.S."/>
        </authorList>
    </citation>
    <scope>NUCLEOTIDE SEQUENCE [LARGE SCALE GENOMIC DNA]</scope>
    <source>
        <strain evidence="2 3">MJW-29</strain>
    </source>
</reference>
<sequence>MDIKITRRLAAIVSADLAGYSRLMGIDEVGTLNTLRRHRQELIDPLISEHGGRIVKTMGDGLLIEFPSVVSAVACSVSVQEGMAKRNEELQEVDQFAFRIGVNLGDILIEDEDIHGDGVNIAARLEALAEPGGICVSERVHDDVRDRIGINFVDLGKRELKNISRTLRCWAWHPARAETQKIKSTSEFLKAPVLVVFPFNNFSSDPEYEFFADGLSEDLTTLLSAYRDFPVIARNSAFMFKGKEFDVTEAGQQLGADYAVEGSVRVAGNRMRVNAQLIDVSSGHHLWAQKFDRNIEDIFTLQDELSLQIAAMISPTVVRHEGARANAATSEDIGHWAAMVRIRQRLLSADAQNISEAIVALLEQERKHPEDSMIQALIAWFNSMEIVSGTKGFREVRAEMVKRSKRALQLDPTNYLAYNMLAIGEQFHGHLDAALQANEKSIELNPSAGLSYAWRATTKCLLGQLEESIEDFAIMERLSPMDPLLPASDVNKSRSLLFLGRFDEAIKIARRSIDGVPNLPYSHVALISALGNAGMAEAAKDHAREFQERFPDIHLSSVFVNFRTRDPKDFELFKNGMKVAGFDID</sequence>
<comment type="caution">
    <text evidence="2">The sequence shown here is derived from an EMBL/GenBank/DDBJ whole genome shotgun (WGS) entry which is preliminary data.</text>
</comment>
<dbReference type="PANTHER" id="PTHR43081">
    <property type="entry name" value="ADENYLATE CYCLASE, TERMINAL-DIFFERENTIATION SPECIFIC-RELATED"/>
    <property type="match status" value="1"/>
</dbReference>
<accession>A0ABV3RSY1</accession>
<dbReference type="SMART" id="SM00044">
    <property type="entry name" value="CYCc"/>
    <property type="match status" value="1"/>
</dbReference>